<name>A0A8C7YAD6_9TELE</name>
<dbReference type="GeneTree" id="ENSGT00530000063675"/>
<dbReference type="Proteomes" id="UP000694383">
    <property type="component" value="Unplaced"/>
</dbReference>
<dbReference type="InterPro" id="IPR026139">
    <property type="entry name" value="GOLM1/CASC4"/>
</dbReference>
<keyword evidence="6" id="KW-1133">Transmembrane helix</keyword>
<comment type="similarity">
    <text evidence="2">Belongs to the GOLM family.</text>
</comment>
<evidence type="ECO:0000256" key="8">
    <source>
        <dbReference type="ARBA" id="ARBA00023136"/>
    </source>
</evidence>
<feature type="compositionally biased region" description="Basic and acidic residues" evidence="11">
    <location>
        <begin position="101"/>
        <end position="118"/>
    </location>
</feature>
<dbReference type="AlphaFoldDB" id="A0A8C7YAD6"/>
<evidence type="ECO:0000256" key="5">
    <source>
        <dbReference type="ARBA" id="ARBA00022968"/>
    </source>
</evidence>
<evidence type="ECO:0000313" key="12">
    <source>
        <dbReference type="Ensembl" id="ENSOSIP00000024034.1"/>
    </source>
</evidence>
<keyword evidence="13" id="KW-1185">Reference proteome</keyword>
<keyword evidence="7 10" id="KW-0175">Coiled coil</keyword>
<evidence type="ECO:0000256" key="9">
    <source>
        <dbReference type="ARBA" id="ARBA00030486"/>
    </source>
</evidence>
<sequence>MVVFPQIEQLKDLKQEFMKQEQQLIEVKKNSTTLEKKLEYESLQCGRQIAELKGEYEDTKKSLEEETSKRKQSVMDGQKGIVTDRHLGVAHGVDMVRERHPVPTQRHDRQPHLKEEIGKPGSDAGMPGIEDSEVGKIDEVQFALKKPAITQKHPDGPNVAAEPGLGAADGPGGQGLLLDQPRLQLDRAEGQAEGMGPQAIIKQPDKPVVFEENNKAGMKADELGERQRHAQGLMLLTFKYCCLLNQLSLRI</sequence>
<reference evidence="12" key="2">
    <citation type="submission" date="2025-09" db="UniProtKB">
        <authorList>
            <consortium name="Ensembl"/>
        </authorList>
    </citation>
    <scope>IDENTIFICATION</scope>
</reference>
<feature type="coiled-coil region" evidence="10">
    <location>
        <begin position="7"/>
        <end position="69"/>
    </location>
</feature>
<protein>
    <recommendedName>
        <fullName evidence="3">Protein GOLM2</fullName>
    </recommendedName>
    <alternativeName>
        <fullName evidence="9">Golgi membrane protein 2</fullName>
    </alternativeName>
</protein>
<evidence type="ECO:0000256" key="11">
    <source>
        <dbReference type="SAM" id="MobiDB-lite"/>
    </source>
</evidence>
<keyword evidence="5" id="KW-0735">Signal-anchor</keyword>
<proteinExistence type="inferred from homology"/>
<evidence type="ECO:0000256" key="6">
    <source>
        <dbReference type="ARBA" id="ARBA00022989"/>
    </source>
</evidence>
<dbReference type="Ensembl" id="ENSOSIT00000025380.1">
    <property type="protein sequence ID" value="ENSOSIP00000024034.1"/>
    <property type="gene ID" value="ENSOSIG00000012643.1"/>
</dbReference>
<accession>A0A8C7YAD6</accession>
<evidence type="ECO:0000313" key="13">
    <source>
        <dbReference type="Proteomes" id="UP000694383"/>
    </source>
</evidence>
<reference evidence="12" key="1">
    <citation type="submission" date="2025-08" db="UniProtKB">
        <authorList>
            <consortium name="Ensembl"/>
        </authorList>
    </citation>
    <scope>IDENTIFICATION</scope>
</reference>
<dbReference type="PANTHER" id="PTHR15896">
    <property type="entry name" value="GOLGI PHOSPHOPROTEIN 2/GP73-RELATED"/>
    <property type="match status" value="1"/>
</dbReference>
<organism evidence="12 13">
    <name type="scientific">Oryzias sinensis</name>
    <name type="common">Chinese medaka</name>
    <dbReference type="NCBI Taxonomy" id="183150"/>
    <lineage>
        <taxon>Eukaryota</taxon>
        <taxon>Metazoa</taxon>
        <taxon>Chordata</taxon>
        <taxon>Craniata</taxon>
        <taxon>Vertebrata</taxon>
        <taxon>Euteleostomi</taxon>
        <taxon>Actinopterygii</taxon>
        <taxon>Neopterygii</taxon>
        <taxon>Teleostei</taxon>
        <taxon>Neoteleostei</taxon>
        <taxon>Acanthomorphata</taxon>
        <taxon>Ovalentaria</taxon>
        <taxon>Atherinomorphae</taxon>
        <taxon>Beloniformes</taxon>
        <taxon>Adrianichthyidae</taxon>
        <taxon>Oryziinae</taxon>
        <taxon>Oryzias</taxon>
    </lineage>
</organism>
<feature type="region of interest" description="Disordered" evidence="11">
    <location>
        <begin position="101"/>
        <end position="126"/>
    </location>
</feature>
<evidence type="ECO:0000256" key="7">
    <source>
        <dbReference type="ARBA" id="ARBA00023054"/>
    </source>
</evidence>
<dbReference type="PANTHER" id="PTHR15896:SF7">
    <property type="entry name" value="PROTEIN GOLM2"/>
    <property type="match status" value="1"/>
</dbReference>
<comment type="subcellular location">
    <subcellularLocation>
        <location evidence="1">Membrane</location>
        <topology evidence="1">Single-pass type II membrane protein</topology>
    </subcellularLocation>
</comment>
<dbReference type="GO" id="GO:0016020">
    <property type="term" value="C:membrane"/>
    <property type="evidence" value="ECO:0007669"/>
    <property type="project" value="UniProtKB-SubCell"/>
</dbReference>
<keyword evidence="4" id="KW-0812">Transmembrane</keyword>
<evidence type="ECO:0000256" key="2">
    <source>
        <dbReference type="ARBA" id="ARBA00007474"/>
    </source>
</evidence>
<evidence type="ECO:0000256" key="4">
    <source>
        <dbReference type="ARBA" id="ARBA00022692"/>
    </source>
</evidence>
<evidence type="ECO:0000256" key="10">
    <source>
        <dbReference type="SAM" id="Coils"/>
    </source>
</evidence>
<keyword evidence="8" id="KW-0472">Membrane</keyword>
<evidence type="ECO:0000256" key="3">
    <source>
        <dbReference type="ARBA" id="ARBA00016211"/>
    </source>
</evidence>
<evidence type="ECO:0000256" key="1">
    <source>
        <dbReference type="ARBA" id="ARBA00004606"/>
    </source>
</evidence>